<keyword evidence="5" id="KW-0862">Zinc</keyword>
<keyword evidence="4 6" id="KW-0863">Zinc-finger</keyword>
<dbReference type="SMART" id="SM00184">
    <property type="entry name" value="RING"/>
    <property type="match status" value="1"/>
</dbReference>
<evidence type="ECO:0000313" key="8">
    <source>
        <dbReference type="EMBL" id="GMN45671.1"/>
    </source>
</evidence>
<reference evidence="8" key="1">
    <citation type="submission" date="2023-07" db="EMBL/GenBank/DDBJ databases">
        <title>draft genome sequence of fig (Ficus carica).</title>
        <authorList>
            <person name="Takahashi T."/>
            <person name="Nishimura K."/>
        </authorList>
    </citation>
    <scope>NUCLEOTIDE SEQUENCE</scope>
</reference>
<feature type="domain" description="RING-type" evidence="7">
    <location>
        <begin position="171"/>
        <end position="212"/>
    </location>
</feature>
<comment type="catalytic activity">
    <reaction evidence="1">
        <text>S-ubiquitinyl-[E2 ubiquitin-conjugating enzyme]-L-cysteine + [acceptor protein]-L-lysine = [E2 ubiquitin-conjugating enzyme]-L-cysteine + N(6)-ubiquitinyl-[acceptor protein]-L-lysine.</text>
        <dbReference type="EC" id="2.3.2.27"/>
    </reaction>
</comment>
<protein>
    <recommendedName>
        <fullName evidence="2">RING-type E3 ubiquitin transferase</fullName>
        <ecNumber evidence="2">2.3.2.27</ecNumber>
    </recommendedName>
</protein>
<keyword evidence="9" id="KW-1185">Reference proteome</keyword>
<evidence type="ECO:0000256" key="5">
    <source>
        <dbReference type="ARBA" id="ARBA00022833"/>
    </source>
</evidence>
<evidence type="ECO:0000256" key="1">
    <source>
        <dbReference type="ARBA" id="ARBA00000900"/>
    </source>
</evidence>
<proteinExistence type="predicted"/>
<evidence type="ECO:0000256" key="3">
    <source>
        <dbReference type="ARBA" id="ARBA00022723"/>
    </source>
</evidence>
<organism evidence="8 9">
    <name type="scientific">Ficus carica</name>
    <name type="common">Common fig</name>
    <dbReference type="NCBI Taxonomy" id="3494"/>
    <lineage>
        <taxon>Eukaryota</taxon>
        <taxon>Viridiplantae</taxon>
        <taxon>Streptophyta</taxon>
        <taxon>Embryophyta</taxon>
        <taxon>Tracheophyta</taxon>
        <taxon>Spermatophyta</taxon>
        <taxon>Magnoliopsida</taxon>
        <taxon>eudicotyledons</taxon>
        <taxon>Gunneridae</taxon>
        <taxon>Pentapetalae</taxon>
        <taxon>rosids</taxon>
        <taxon>fabids</taxon>
        <taxon>Rosales</taxon>
        <taxon>Moraceae</taxon>
        <taxon>Ficeae</taxon>
        <taxon>Ficus</taxon>
    </lineage>
</organism>
<dbReference type="PANTHER" id="PTHR15710">
    <property type="entry name" value="E3 UBIQUITIN-PROTEIN LIGASE PRAJA"/>
    <property type="match status" value="1"/>
</dbReference>
<evidence type="ECO:0000313" key="9">
    <source>
        <dbReference type="Proteomes" id="UP001187192"/>
    </source>
</evidence>
<dbReference type="Proteomes" id="UP001187192">
    <property type="component" value="Unassembled WGS sequence"/>
</dbReference>
<evidence type="ECO:0000256" key="6">
    <source>
        <dbReference type="PROSITE-ProRule" id="PRU00175"/>
    </source>
</evidence>
<dbReference type="InterPro" id="IPR013083">
    <property type="entry name" value="Znf_RING/FYVE/PHD"/>
</dbReference>
<dbReference type="PROSITE" id="PS50089">
    <property type="entry name" value="ZF_RING_2"/>
    <property type="match status" value="1"/>
</dbReference>
<dbReference type="GO" id="GO:0061630">
    <property type="term" value="F:ubiquitin protein ligase activity"/>
    <property type="evidence" value="ECO:0007669"/>
    <property type="project" value="UniProtKB-EC"/>
</dbReference>
<dbReference type="GO" id="GO:0008270">
    <property type="term" value="F:zinc ion binding"/>
    <property type="evidence" value="ECO:0007669"/>
    <property type="project" value="UniProtKB-KW"/>
</dbReference>
<gene>
    <name evidence="8" type="ORF">TIFTF001_014863</name>
</gene>
<dbReference type="EMBL" id="BTGU01000021">
    <property type="protein sequence ID" value="GMN45671.1"/>
    <property type="molecule type" value="Genomic_DNA"/>
</dbReference>
<accession>A0AA88D7B9</accession>
<dbReference type="InterPro" id="IPR001841">
    <property type="entry name" value="Znf_RING"/>
</dbReference>
<evidence type="ECO:0000259" key="7">
    <source>
        <dbReference type="PROSITE" id="PS50089"/>
    </source>
</evidence>
<dbReference type="EC" id="2.3.2.27" evidence="2"/>
<dbReference type="CDD" id="cd16454">
    <property type="entry name" value="RING-H2_PA-TM-RING"/>
    <property type="match status" value="1"/>
</dbReference>
<name>A0AA88D7B9_FICCA</name>
<dbReference type="Pfam" id="PF13639">
    <property type="entry name" value="zf-RING_2"/>
    <property type="match status" value="1"/>
</dbReference>
<dbReference type="Gene3D" id="3.30.40.10">
    <property type="entry name" value="Zinc/RING finger domain, C3HC4 (zinc finger)"/>
    <property type="match status" value="1"/>
</dbReference>
<dbReference type="AlphaFoldDB" id="A0AA88D7B9"/>
<evidence type="ECO:0000256" key="4">
    <source>
        <dbReference type="ARBA" id="ARBA00022771"/>
    </source>
</evidence>
<evidence type="ECO:0000256" key="2">
    <source>
        <dbReference type="ARBA" id="ARBA00012483"/>
    </source>
</evidence>
<dbReference type="SUPFAM" id="SSF57850">
    <property type="entry name" value="RING/U-box"/>
    <property type="match status" value="1"/>
</dbReference>
<comment type="caution">
    <text evidence="8">The sequence shown here is derived from an EMBL/GenBank/DDBJ whole genome shotgun (WGS) entry which is preliminary data.</text>
</comment>
<keyword evidence="3" id="KW-0479">Metal-binding</keyword>
<dbReference type="Gramene" id="FCD_00018224-RA">
    <property type="protein sequence ID" value="FCD_00018224-RA:cds"/>
    <property type="gene ID" value="FCD_00018224"/>
</dbReference>
<sequence length="217" mass="24792">MASKNPSQSLSDPTQYVYCTLLSPNYAEPEDSPECIPIMVHISAQFTLSDDPENYSVTYSRAFPLSPATLSDKVEARRAIAWMLSEMRVVPEDYMVEEILDNGHRKMMSERTQERDDLVCRVDIEIVVDELPLPPEDDCQEQFSVEELRLRLMETTKELIDGSQSESAATCSVCFEDFSVGCEATRLPCSHLYHGSCIQKWFRKSKFCPLCRFQMSC</sequence>